<protein>
    <recommendedName>
        <fullName evidence="2">Heterokaryon incompatibility domain-containing protein</fullName>
    </recommendedName>
</protein>
<dbReference type="InterPro" id="IPR010730">
    <property type="entry name" value="HET"/>
</dbReference>
<dbReference type="PANTHER" id="PTHR10622">
    <property type="entry name" value="HET DOMAIN-CONTAINING PROTEIN"/>
    <property type="match status" value="1"/>
</dbReference>
<dbReference type="PANTHER" id="PTHR10622:SF12">
    <property type="entry name" value="HET DOMAIN-CONTAINING PROTEIN"/>
    <property type="match status" value="1"/>
</dbReference>
<dbReference type="Proteomes" id="UP001345691">
    <property type="component" value="Unassembled WGS sequence"/>
</dbReference>
<proteinExistence type="predicted"/>
<dbReference type="EMBL" id="JAVRRF010000007">
    <property type="protein sequence ID" value="KAK5063680.1"/>
    <property type="molecule type" value="Genomic_DNA"/>
</dbReference>
<name>A0ABR0JG23_9EURO</name>
<evidence type="ECO:0000313" key="4">
    <source>
        <dbReference type="Proteomes" id="UP001345691"/>
    </source>
</evidence>
<gene>
    <name evidence="3" type="ORF">LTR69_004386</name>
</gene>
<keyword evidence="4" id="KW-1185">Reference proteome</keyword>
<accession>A0ABR0JG23</accession>
<evidence type="ECO:0000313" key="3">
    <source>
        <dbReference type="EMBL" id="KAK5063680.1"/>
    </source>
</evidence>
<sequence>MRLINTETLEIQEYFGDNIPKYAILSHTWGEGEVSYQDWQFISQRTPKKGYRKILASCKRARRRSINHLWVDTNCINKDSSAELAINSMFTWYQRSAICFVYLEDLDFGANGLAGLETCRYWGRGWTLQELLAPRNVQFYDFSWQSVGTKDSLLDEISNITSVPSEYLRKPYEIPTASIAQRMSWAAHRSTTRTEDMAYCLIGIFDVNMPLLYGEGDKAFIRLQEEIIKHNDDQTIFCWSQSPWTSRGYSRWLGCFAPHPITFCDSVYSRTYSSTGEDPVLSEFHLTNTGLRINLLTLRCLIGGDTLATLAAEDPSGGGCCLCICLEMDLRTRRFFRSGGRAEPMRLPRAWFTVTEDIYLSHYRHLPHLFGFPQVPLEPLKRRYAIIPVYSMPKGSTEVVVLAEFGQTEDNKIEDDMIVLDQTSHDPIDVWHAQLIIDTRSSFLHTAYELLNIDFKIHIPRQGSTPWETTTRTQGRTESESGHPSTMQSMSLPEDLELTFQRGDIQYQARPLLISLTEYLEEERKFFSVEERSKMKKEVL</sequence>
<reference evidence="3 4" key="1">
    <citation type="submission" date="2023-08" db="EMBL/GenBank/DDBJ databases">
        <title>Black Yeasts Isolated from many extreme environments.</title>
        <authorList>
            <person name="Coleine C."/>
            <person name="Stajich J.E."/>
            <person name="Selbmann L."/>
        </authorList>
    </citation>
    <scope>NUCLEOTIDE SEQUENCE [LARGE SCALE GENOMIC DNA]</scope>
    <source>
        <strain evidence="3 4">CCFEE 6328</strain>
    </source>
</reference>
<comment type="caution">
    <text evidence="3">The sequence shown here is derived from an EMBL/GenBank/DDBJ whole genome shotgun (WGS) entry which is preliminary data.</text>
</comment>
<feature type="domain" description="Heterokaryon incompatibility" evidence="2">
    <location>
        <begin position="22"/>
        <end position="105"/>
    </location>
</feature>
<dbReference type="Pfam" id="PF06985">
    <property type="entry name" value="HET"/>
    <property type="match status" value="1"/>
</dbReference>
<feature type="compositionally biased region" description="Polar residues" evidence="1">
    <location>
        <begin position="464"/>
        <end position="474"/>
    </location>
</feature>
<organism evidence="3 4">
    <name type="scientific">Exophiala sideris</name>
    <dbReference type="NCBI Taxonomy" id="1016849"/>
    <lineage>
        <taxon>Eukaryota</taxon>
        <taxon>Fungi</taxon>
        <taxon>Dikarya</taxon>
        <taxon>Ascomycota</taxon>
        <taxon>Pezizomycotina</taxon>
        <taxon>Eurotiomycetes</taxon>
        <taxon>Chaetothyriomycetidae</taxon>
        <taxon>Chaetothyriales</taxon>
        <taxon>Herpotrichiellaceae</taxon>
        <taxon>Exophiala</taxon>
    </lineage>
</organism>
<evidence type="ECO:0000259" key="2">
    <source>
        <dbReference type="Pfam" id="PF06985"/>
    </source>
</evidence>
<evidence type="ECO:0000256" key="1">
    <source>
        <dbReference type="SAM" id="MobiDB-lite"/>
    </source>
</evidence>
<feature type="region of interest" description="Disordered" evidence="1">
    <location>
        <begin position="464"/>
        <end position="489"/>
    </location>
</feature>